<protein>
    <recommendedName>
        <fullName evidence="1">non-specific serine/threonine protein kinase</fullName>
        <ecNumber evidence="1">2.7.11.1</ecNumber>
    </recommendedName>
</protein>
<evidence type="ECO:0000313" key="12">
    <source>
        <dbReference type="Proteomes" id="UP000232323"/>
    </source>
</evidence>
<dbReference type="Gene3D" id="1.10.510.10">
    <property type="entry name" value="Transferase(Phosphotransferase) domain 1"/>
    <property type="match status" value="1"/>
</dbReference>
<dbReference type="PROSITE" id="PS00108">
    <property type="entry name" value="PROTEIN_KINASE_ST"/>
    <property type="match status" value="1"/>
</dbReference>
<dbReference type="PANTHER" id="PTHR44899:SF7">
    <property type="entry name" value="NIMA-RELATED KINASE"/>
    <property type="match status" value="1"/>
</dbReference>
<dbReference type="SUPFAM" id="SSF56112">
    <property type="entry name" value="Protein kinase-like (PK-like)"/>
    <property type="match status" value="1"/>
</dbReference>
<dbReference type="InterPro" id="IPR000719">
    <property type="entry name" value="Prot_kinase_dom"/>
</dbReference>
<dbReference type="Pfam" id="PF00069">
    <property type="entry name" value="Pkinase"/>
    <property type="match status" value="1"/>
</dbReference>
<evidence type="ECO:0000259" key="10">
    <source>
        <dbReference type="PROSITE" id="PS50011"/>
    </source>
</evidence>
<feature type="region of interest" description="Disordered" evidence="9">
    <location>
        <begin position="284"/>
        <end position="373"/>
    </location>
</feature>
<keyword evidence="2" id="KW-0723">Serine/threonine-protein kinase</keyword>
<dbReference type="Proteomes" id="UP000232323">
    <property type="component" value="Unassembled WGS sequence"/>
</dbReference>
<evidence type="ECO:0000256" key="9">
    <source>
        <dbReference type="SAM" id="MobiDB-lite"/>
    </source>
</evidence>
<evidence type="ECO:0000256" key="3">
    <source>
        <dbReference type="ARBA" id="ARBA00022679"/>
    </source>
</evidence>
<feature type="compositionally biased region" description="Low complexity" evidence="9">
    <location>
        <begin position="316"/>
        <end position="371"/>
    </location>
</feature>
<dbReference type="PROSITE" id="PS50011">
    <property type="entry name" value="PROTEIN_KINASE_DOM"/>
    <property type="match status" value="1"/>
</dbReference>
<comment type="catalytic activity">
    <reaction evidence="7">
        <text>L-threonyl-[protein] + ATP = O-phospho-L-threonyl-[protein] + ADP + H(+)</text>
        <dbReference type="Rhea" id="RHEA:46608"/>
        <dbReference type="Rhea" id="RHEA-COMP:11060"/>
        <dbReference type="Rhea" id="RHEA-COMP:11605"/>
        <dbReference type="ChEBI" id="CHEBI:15378"/>
        <dbReference type="ChEBI" id="CHEBI:30013"/>
        <dbReference type="ChEBI" id="CHEBI:30616"/>
        <dbReference type="ChEBI" id="CHEBI:61977"/>
        <dbReference type="ChEBI" id="CHEBI:456216"/>
        <dbReference type="EC" id="2.7.11.1"/>
    </reaction>
</comment>
<proteinExistence type="predicted"/>
<dbReference type="STRING" id="1157962.A0A250WRJ3"/>
<gene>
    <name evidence="11" type="ORF">CEUSTIGMA_g900.t1</name>
</gene>
<sequence length="553" mass="61614">MMRLEDFDIAGEISKGSFGIVYKAVRKSDGRVFALKQVKLEGMKKVDREEAIDEARVLAQLNHPHITKHFDSWIDKDNTLNIVMELASRGNLSQLIKANKGKGLPEDLIWKFLIQSLMGLNHIHGKKIIHRDIKALNLFLDANDNIKIGDLGIARALSDGSAFARSLVGTPYYYSPELCEDKPYNEKSDMWALGVVMYECCMGQFPFDAQNEGALIRKILKGAYTPITGPYTASLIQLVQSLLTFNPNQRPDTNQLLKNPSITSKARALGIDLNPKVVGSMEDVPTYESRQQQQAIPASPSGMRASYMNYPPYNMAAAGGQQQQQQHPFAQQQQQRPAAGARPSPAAAHPFEPPRQQQYPQQQQQQQRPRQGVALQHPFALEPQGDQNQWDRMADELERMRIGTEEFHRLQQDRIAGHQANAHKAQRAQAKDLLQPGGYEETPPRRGPGPEMLPPAGHMPDMSNRTVPFALHYAQIPTQTVAQQQSSAVWTAKYSPPQYGRKRATDLMITGPSLRANSQGRPNSARAGGGYYARAADDATTYVSSTTYNGYGR</sequence>
<dbReference type="GO" id="GO:0005524">
    <property type="term" value="F:ATP binding"/>
    <property type="evidence" value="ECO:0007669"/>
    <property type="project" value="UniProtKB-KW"/>
</dbReference>
<reference evidence="11 12" key="1">
    <citation type="submission" date="2017-08" db="EMBL/GenBank/DDBJ databases">
        <title>Acidophilic green algal genome provides insights into adaptation to an acidic environment.</title>
        <authorList>
            <person name="Hirooka S."/>
            <person name="Hirose Y."/>
            <person name="Kanesaki Y."/>
            <person name="Higuchi S."/>
            <person name="Fujiwara T."/>
            <person name="Onuma R."/>
            <person name="Era A."/>
            <person name="Ohbayashi R."/>
            <person name="Uzuka A."/>
            <person name="Nozaki H."/>
            <person name="Yoshikawa H."/>
            <person name="Miyagishima S.Y."/>
        </authorList>
    </citation>
    <scope>NUCLEOTIDE SEQUENCE [LARGE SCALE GENOMIC DNA]</scope>
    <source>
        <strain evidence="11 12">NIES-2499</strain>
    </source>
</reference>
<organism evidence="11 12">
    <name type="scientific">Chlamydomonas eustigma</name>
    <dbReference type="NCBI Taxonomy" id="1157962"/>
    <lineage>
        <taxon>Eukaryota</taxon>
        <taxon>Viridiplantae</taxon>
        <taxon>Chlorophyta</taxon>
        <taxon>core chlorophytes</taxon>
        <taxon>Chlorophyceae</taxon>
        <taxon>CS clade</taxon>
        <taxon>Chlamydomonadales</taxon>
        <taxon>Chlamydomonadaceae</taxon>
        <taxon>Chlamydomonas</taxon>
    </lineage>
</organism>
<name>A0A250WRJ3_9CHLO</name>
<keyword evidence="3" id="KW-0808">Transferase</keyword>
<dbReference type="SMART" id="SM00220">
    <property type="entry name" value="S_TKc"/>
    <property type="match status" value="1"/>
</dbReference>
<evidence type="ECO:0000256" key="1">
    <source>
        <dbReference type="ARBA" id="ARBA00012513"/>
    </source>
</evidence>
<keyword evidence="5" id="KW-0418">Kinase</keyword>
<evidence type="ECO:0000256" key="7">
    <source>
        <dbReference type="ARBA" id="ARBA00047899"/>
    </source>
</evidence>
<evidence type="ECO:0000256" key="4">
    <source>
        <dbReference type="ARBA" id="ARBA00022741"/>
    </source>
</evidence>
<keyword evidence="6" id="KW-0067">ATP-binding</keyword>
<dbReference type="InterPro" id="IPR051131">
    <property type="entry name" value="NEK_Ser/Thr_kinase_NIMA"/>
</dbReference>
<dbReference type="EC" id="2.7.11.1" evidence="1"/>
<comment type="catalytic activity">
    <reaction evidence="8">
        <text>L-seryl-[protein] + ATP = O-phospho-L-seryl-[protein] + ADP + H(+)</text>
        <dbReference type="Rhea" id="RHEA:17989"/>
        <dbReference type="Rhea" id="RHEA-COMP:9863"/>
        <dbReference type="Rhea" id="RHEA-COMP:11604"/>
        <dbReference type="ChEBI" id="CHEBI:15378"/>
        <dbReference type="ChEBI" id="CHEBI:29999"/>
        <dbReference type="ChEBI" id="CHEBI:30616"/>
        <dbReference type="ChEBI" id="CHEBI:83421"/>
        <dbReference type="ChEBI" id="CHEBI:456216"/>
        <dbReference type="EC" id="2.7.11.1"/>
    </reaction>
</comment>
<dbReference type="OrthoDB" id="248923at2759"/>
<dbReference type="AlphaFoldDB" id="A0A250WRJ3"/>
<comment type="caution">
    <text evidence="11">The sequence shown here is derived from an EMBL/GenBank/DDBJ whole genome shotgun (WGS) entry which is preliminary data.</text>
</comment>
<dbReference type="EMBL" id="BEGY01000003">
    <property type="protein sequence ID" value="GAX73448.1"/>
    <property type="molecule type" value="Genomic_DNA"/>
</dbReference>
<keyword evidence="4" id="KW-0547">Nucleotide-binding</keyword>
<evidence type="ECO:0000256" key="5">
    <source>
        <dbReference type="ARBA" id="ARBA00022777"/>
    </source>
</evidence>
<accession>A0A250WRJ3</accession>
<dbReference type="GO" id="GO:0004674">
    <property type="term" value="F:protein serine/threonine kinase activity"/>
    <property type="evidence" value="ECO:0007669"/>
    <property type="project" value="UniProtKB-KW"/>
</dbReference>
<evidence type="ECO:0000256" key="6">
    <source>
        <dbReference type="ARBA" id="ARBA00022840"/>
    </source>
</evidence>
<dbReference type="InterPro" id="IPR008271">
    <property type="entry name" value="Ser/Thr_kinase_AS"/>
</dbReference>
<evidence type="ECO:0000256" key="8">
    <source>
        <dbReference type="ARBA" id="ARBA00048679"/>
    </source>
</evidence>
<dbReference type="PANTHER" id="PTHR44899">
    <property type="entry name" value="CAMK FAMILY PROTEIN KINASE"/>
    <property type="match status" value="1"/>
</dbReference>
<feature type="domain" description="Protein kinase" evidence="10">
    <location>
        <begin position="7"/>
        <end position="262"/>
    </location>
</feature>
<evidence type="ECO:0000256" key="2">
    <source>
        <dbReference type="ARBA" id="ARBA00022527"/>
    </source>
</evidence>
<dbReference type="InterPro" id="IPR011009">
    <property type="entry name" value="Kinase-like_dom_sf"/>
</dbReference>
<evidence type="ECO:0000313" key="11">
    <source>
        <dbReference type="EMBL" id="GAX73448.1"/>
    </source>
</evidence>
<keyword evidence="12" id="KW-1185">Reference proteome</keyword>